<evidence type="ECO:0000256" key="1">
    <source>
        <dbReference type="ARBA" id="ARBA00022801"/>
    </source>
</evidence>
<proteinExistence type="predicted"/>
<dbReference type="GO" id="GO:0006508">
    <property type="term" value="P:proteolysis"/>
    <property type="evidence" value="ECO:0007669"/>
    <property type="project" value="InterPro"/>
</dbReference>
<dbReference type="InterPro" id="IPR029058">
    <property type="entry name" value="AB_hydrolase_fold"/>
</dbReference>
<dbReference type="RefSeq" id="WP_037191636.1">
    <property type="nucleotide sequence ID" value="NZ_FMAF01000007.1"/>
</dbReference>
<sequence>MDNPPELISRRRLFSDPERRVVRISPDGTHVAFQAPLDGILNIWIAPLDDVGNARPVTEVRDRNIAAWHLWTHDNRYVVYARDQAGDENWQIWRVDVETGESRYLTPSPGVTAYIQQRSLHFPAELLIAHNERDKRYVDLYRVDIASGDAAPVHLNEEFGGFFTDDQFHVRFASRQTENGATEYLQRNGKGVWERFTLIDVEDALTTRPIEYSSDGRELYWLDSRGRNTAAVVAQDLRGGQSRVLAEDQQSDYVSVVLDPITRRPLAAARQFERIEWQALDPEFEETLAFLTQDSRGDLLFAGMSQDRRHILYAYQYDDAPLEYFHYDHVAKHKRRLFGSVPALENAPLVPMTPSTIRSRDGLDLHCYLSLPDGAEAGAKLPMVLLVHGGPWGRDAWGLSANHQWLANRGYAVLSVNFRGSTGFGKAFVNAANLEWAGKMHDDLIDAVDWAIAEGIADPSRIAIMGGSYGGYAALVGLTFTPEKFACAIDLVGISSLVTFINTIPEYWKPWKSLWKTRMGDFDTPEGLQFLEERSPLNRADRIVRPLLIAQGANDVRVKASESDQIVAAMQKHGIPVTYISYPDEGHGLGHAENRRSFAAVAEAFLAAHLGGRFEPLGDAFEGSSLEFKAGRGLIPGLQDQ</sequence>
<reference evidence="4" key="1">
    <citation type="submission" date="2016-08" db="EMBL/GenBank/DDBJ databases">
        <authorList>
            <person name="Varghese N."/>
            <person name="Submissions Spin"/>
        </authorList>
    </citation>
    <scope>NUCLEOTIDE SEQUENCE [LARGE SCALE GENOMIC DNA]</scope>
    <source>
        <strain evidence="4">P1-7</strain>
    </source>
</reference>
<keyword evidence="3" id="KW-0031">Aminopeptidase</keyword>
<dbReference type="Pfam" id="PF00326">
    <property type="entry name" value="Peptidase_S9"/>
    <property type="match status" value="1"/>
</dbReference>
<dbReference type="Proteomes" id="UP000199205">
    <property type="component" value="Unassembled WGS sequence"/>
</dbReference>
<evidence type="ECO:0000259" key="2">
    <source>
        <dbReference type="Pfam" id="PF00326"/>
    </source>
</evidence>
<dbReference type="InterPro" id="IPR011042">
    <property type="entry name" value="6-blade_b-propeller_TolB-like"/>
</dbReference>
<dbReference type="EMBL" id="FMAF01000007">
    <property type="protein sequence ID" value="SCB32792.1"/>
    <property type="molecule type" value="Genomic_DNA"/>
</dbReference>
<evidence type="ECO:0000313" key="3">
    <source>
        <dbReference type="EMBL" id="SCB32792.1"/>
    </source>
</evidence>
<evidence type="ECO:0000313" key="4">
    <source>
        <dbReference type="Proteomes" id="UP000199205"/>
    </source>
</evidence>
<keyword evidence="1" id="KW-0378">Hydrolase</keyword>
<dbReference type="SUPFAM" id="SSF69304">
    <property type="entry name" value="Tricorn protease N-terminal domain"/>
    <property type="match status" value="1"/>
</dbReference>
<dbReference type="AlphaFoldDB" id="A0A1C3VYI9"/>
<protein>
    <submittedName>
        <fullName evidence="3">Dipeptidyl aminopeptidase/acylaminoacyl peptidase</fullName>
    </submittedName>
</protein>
<dbReference type="GO" id="GO:0004252">
    <property type="term" value="F:serine-type endopeptidase activity"/>
    <property type="evidence" value="ECO:0007669"/>
    <property type="project" value="TreeGrafter"/>
</dbReference>
<dbReference type="Gene3D" id="2.120.10.30">
    <property type="entry name" value="TolB, C-terminal domain"/>
    <property type="match status" value="1"/>
</dbReference>
<dbReference type="SUPFAM" id="SSF53474">
    <property type="entry name" value="alpha/beta-Hydrolases"/>
    <property type="match status" value="1"/>
</dbReference>
<name>A0A1C3VYI9_9HYPH</name>
<dbReference type="PANTHER" id="PTHR42776:SF27">
    <property type="entry name" value="DIPEPTIDYL PEPTIDASE FAMILY MEMBER 6"/>
    <property type="match status" value="1"/>
</dbReference>
<gene>
    <name evidence="3" type="ORF">GA0061101_107131</name>
</gene>
<feature type="domain" description="Peptidase S9 prolyl oligopeptidase catalytic" evidence="2">
    <location>
        <begin position="397"/>
        <end position="612"/>
    </location>
</feature>
<dbReference type="Gene3D" id="3.40.50.1820">
    <property type="entry name" value="alpha/beta hydrolase"/>
    <property type="match status" value="1"/>
</dbReference>
<organism evidence="3 4">
    <name type="scientific">Rhizobium lusitanum</name>
    <dbReference type="NCBI Taxonomy" id="293958"/>
    <lineage>
        <taxon>Bacteria</taxon>
        <taxon>Pseudomonadati</taxon>
        <taxon>Pseudomonadota</taxon>
        <taxon>Alphaproteobacteria</taxon>
        <taxon>Hyphomicrobiales</taxon>
        <taxon>Rhizobiaceae</taxon>
        <taxon>Rhizobium/Agrobacterium group</taxon>
        <taxon>Rhizobium</taxon>
    </lineage>
</organism>
<accession>A0A1C3VYI9</accession>
<dbReference type="PANTHER" id="PTHR42776">
    <property type="entry name" value="SERINE PEPTIDASE S9 FAMILY MEMBER"/>
    <property type="match status" value="1"/>
</dbReference>
<dbReference type="GO" id="GO:0004177">
    <property type="term" value="F:aminopeptidase activity"/>
    <property type="evidence" value="ECO:0007669"/>
    <property type="project" value="UniProtKB-KW"/>
</dbReference>
<keyword evidence="3" id="KW-0645">Protease</keyword>
<dbReference type="InterPro" id="IPR001375">
    <property type="entry name" value="Peptidase_S9_cat"/>
</dbReference>